<evidence type="ECO:0000256" key="3">
    <source>
        <dbReference type="ARBA" id="ARBA00022692"/>
    </source>
</evidence>
<accession>A0A9P0B5U8</accession>
<dbReference type="OrthoDB" id="286734at2759"/>
<gene>
    <name evidence="8" type="ORF">MELIAE_LOCUS6319</name>
</gene>
<evidence type="ECO:0000256" key="5">
    <source>
        <dbReference type="ARBA" id="ARBA00023136"/>
    </source>
</evidence>
<keyword evidence="3 7" id="KW-0812">Transmembrane</keyword>
<keyword evidence="5 7" id="KW-0472">Membrane</keyword>
<keyword evidence="9" id="KW-1185">Reference proteome</keyword>
<feature type="transmembrane region" description="Helical" evidence="7">
    <location>
        <begin position="28"/>
        <end position="48"/>
    </location>
</feature>
<dbReference type="InterPro" id="IPR004299">
    <property type="entry name" value="MBOAT_fam"/>
</dbReference>
<reference evidence="8" key="1">
    <citation type="submission" date="2021-12" db="EMBL/GenBank/DDBJ databases">
        <authorList>
            <person name="King R."/>
        </authorList>
    </citation>
    <scope>NUCLEOTIDE SEQUENCE</scope>
</reference>
<dbReference type="GO" id="GO:0016020">
    <property type="term" value="C:membrane"/>
    <property type="evidence" value="ECO:0007669"/>
    <property type="project" value="UniProtKB-SubCell"/>
</dbReference>
<feature type="transmembrane region" description="Helical" evidence="7">
    <location>
        <begin position="99"/>
        <end position="118"/>
    </location>
</feature>
<dbReference type="GO" id="GO:0016746">
    <property type="term" value="F:acyltransferase activity"/>
    <property type="evidence" value="ECO:0007669"/>
    <property type="project" value="UniProtKB-KW"/>
</dbReference>
<organism evidence="8 9">
    <name type="scientific">Brassicogethes aeneus</name>
    <name type="common">Rape pollen beetle</name>
    <name type="synonym">Meligethes aeneus</name>
    <dbReference type="NCBI Taxonomy" id="1431903"/>
    <lineage>
        <taxon>Eukaryota</taxon>
        <taxon>Metazoa</taxon>
        <taxon>Ecdysozoa</taxon>
        <taxon>Arthropoda</taxon>
        <taxon>Hexapoda</taxon>
        <taxon>Insecta</taxon>
        <taxon>Pterygota</taxon>
        <taxon>Neoptera</taxon>
        <taxon>Endopterygota</taxon>
        <taxon>Coleoptera</taxon>
        <taxon>Polyphaga</taxon>
        <taxon>Cucujiformia</taxon>
        <taxon>Nitidulidae</taxon>
        <taxon>Meligethinae</taxon>
        <taxon>Brassicogethes</taxon>
    </lineage>
</organism>
<evidence type="ECO:0000256" key="7">
    <source>
        <dbReference type="SAM" id="Phobius"/>
    </source>
</evidence>
<evidence type="ECO:0000313" key="8">
    <source>
        <dbReference type="EMBL" id="CAH0554811.1"/>
    </source>
</evidence>
<evidence type="ECO:0000256" key="1">
    <source>
        <dbReference type="ARBA" id="ARBA00004141"/>
    </source>
</evidence>
<comment type="subcellular location">
    <subcellularLocation>
        <location evidence="1">Membrane</location>
        <topology evidence="1">Multi-pass membrane protein</topology>
    </subcellularLocation>
</comment>
<dbReference type="Pfam" id="PF03062">
    <property type="entry name" value="MBOAT"/>
    <property type="match status" value="1"/>
</dbReference>
<name>A0A9P0B5U8_BRAAE</name>
<evidence type="ECO:0000256" key="4">
    <source>
        <dbReference type="ARBA" id="ARBA00022989"/>
    </source>
</evidence>
<feature type="transmembrane region" description="Helical" evidence="7">
    <location>
        <begin position="259"/>
        <end position="280"/>
    </location>
</feature>
<evidence type="ECO:0000256" key="6">
    <source>
        <dbReference type="ARBA" id="ARBA00023315"/>
    </source>
</evidence>
<feature type="transmembrane region" description="Helical" evidence="7">
    <location>
        <begin position="178"/>
        <end position="197"/>
    </location>
</feature>
<feature type="transmembrane region" description="Helical" evidence="7">
    <location>
        <begin position="402"/>
        <end position="422"/>
    </location>
</feature>
<proteinExistence type="predicted"/>
<sequence>MTTTIENYEGSRLFAGLSKKTGVPIDQVNFFMTQLVALLLASVYRKFLRPSDTGTVIRHLYGLIVGFSLIYFCYGVQTLHLLSLSAAGYVILITQRPQVLHVWVFAVSMTYLSVMHVYRMYANYGGTRIDISGPLMVLVQKLTSLAFSVHDGYTKTEEAMTETQKKLAITAIPSPLEYFSYVLLFPSVMAGPIIYYNDYMGFIEGSDGSSNYSPSKIVLKKVLIACSCCAIFVICNPFFPIAKLKTEWFLESTTISYKFFYLSICTMLARFKYYFAWIIADAICNNSGIGFNGLNSETRQAKWDKVSNIDIYGFEFATSLKDAITAWNKGTNVWLRFIVYERVEKNQVLLTYGLSAVWHGFHPGYYMTFFGGAIFTQASRIIRKNVRSYFVTNVEMKKMYDIMTFLVTRFMMAYVTFPFILLEFWASAAIYNKLYWHLHIAALFVIILVPNCLPRTLAANPVKNEDNVKLVKALRSGSYRID</sequence>
<keyword evidence="2" id="KW-0808">Transferase</keyword>
<dbReference type="PANTHER" id="PTHR13906">
    <property type="entry name" value="PORCUPINE"/>
    <property type="match status" value="1"/>
</dbReference>
<dbReference type="GO" id="GO:0030258">
    <property type="term" value="P:lipid modification"/>
    <property type="evidence" value="ECO:0007669"/>
    <property type="project" value="TreeGrafter"/>
</dbReference>
<evidence type="ECO:0000313" key="9">
    <source>
        <dbReference type="Proteomes" id="UP001154078"/>
    </source>
</evidence>
<dbReference type="InterPro" id="IPR049941">
    <property type="entry name" value="LPLAT_7/PORCN-like"/>
</dbReference>
<feature type="transmembrane region" description="Helical" evidence="7">
    <location>
        <begin position="434"/>
        <end position="453"/>
    </location>
</feature>
<dbReference type="PANTHER" id="PTHR13906:SF4">
    <property type="entry name" value="LYSOPHOSPHOLIPID ACYLTRANSFERASE 6"/>
    <property type="match status" value="1"/>
</dbReference>
<evidence type="ECO:0000256" key="2">
    <source>
        <dbReference type="ARBA" id="ARBA00022679"/>
    </source>
</evidence>
<keyword evidence="6" id="KW-0012">Acyltransferase</keyword>
<feature type="transmembrane region" description="Helical" evidence="7">
    <location>
        <begin position="60"/>
        <end position="93"/>
    </location>
</feature>
<feature type="transmembrane region" description="Helical" evidence="7">
    <location>
        <begin position="217"/>
        <end position="239"/>
    </location>
</feature>
<dbReference type="Proteomes" id="UP001154078">
    <property type="component" value="Chromosome 4"/>
</dbReference>
<protein>
    <submittedName>
        <fullName evidence="8">Uncharacterized protein</fullName>
    </submittedName>
</protein>
<dbReference type="EMBL" id="OV121135">
    <property type="protein sequence ID" value="CAH0554811.1"/>
    <property type="molecule type" value="Genomic_DNA"/>
</dbReference>
<keyword evidence="4 7" id="KW-1133">Transmembrane helix</keyword>
<feature type="transmembrane region" description="Helical" evidence="7">
    <location>
        <begin position="364"/>
        <end position="382"/>
    </location>
</feature>
<dbReference type="AlphaFoldDB" id="A0A9P0B5U8"/>